<feature type="region of interest" description="Disordered" evidence="1">
    <location>
        <begin position="80"/>
        <end position="115"/>
    </location>
</feature>
<protein>
    <submittedName>
        <fullName evidence="2">Uncharacterized protein</fullName>
    </submittedName>
</protein>
<evidence type="ECO:0000313" key="2">
    <source>
        <dbReference type="EMBL" id="ACL66762.1"/>
    </source>
</evidence>
<feature type="compositionally biased region" description="Basic and acidic residues" evidence="1">
    <location>
        <begin position="94"/>
        <end position="104"/>
    </location>
</feature>
<feature type="compositionally biased region" description="Acidic residues" evidence="1">
    <location>
        <begin position="105"/>
        <end position="115"/>
    </location>
</feature>
<name>B8JHQ0_ANAD2</name>
<dbReference type="RefSeq" id="WP_015934569.1">
    <property type="nucleotide sequence ID" value="NC_011891.1"/>
</dbReference>
<evidence type="ECO:0000256" key="1">
    <source>
        <dbReference type="SAM" id="MobiDB-lite"/>
    </source>
</evidence>
<gene>
    <name evidence="2" type="ordered locus">A2cp1_3432</name>
</gene>
<dbReference type="AlphaFoldDB" id="B8JHQ0"/>
<evidence type="ECO:0000313" key="3">
    <source>
        <dbReference type="Proteomes" id="UP000007089"/>
    </source>
</evidence>
<dbReference type="Proteomes" id="UP000007089">
    <property type="component" value="Chromosome"/>
</dbReference>
<proteinExistence type="predicted"/>
<accession>B8JHQ0</accession>
<keyword evidence="3" id="KW-1185">Reference proteome</keyword>
<dbReference type="HOGENOM" id="CLU_2103882_0_0_7"/>
<dbReference type="EMBL" id="CP001359">
    <property type="protein sequence ID" value="ACL66762.1"/>
    <property type="molecule type" value="Genomic_DNA"/>
</dbReference>
<sequence>MKRCAAREPGIDRCPIGGPATTKTYRIPGAPVGVPYYRAGRMYEPGEIVRLPASELAPGWRVVNGVARPVLPHAWREVRADAGPMLDGHRSRRGIVERGAHESDEDHQEEDSDEG</sequence>
<organism evidence="2 3">
    <name type="scientific">Anaeromyxobacter dehalogenans (strain ATCC BAA-258 / DSM 21875 / 2CP-1)</name>
    <dbReference type="NCBI Taxonomy" id="455488"/>
    <lineage>
        <taxon>Bacteria</taxon>
        <taxon>Pseudomonadati</taxon>
        <taxon>Myxococcota</taxon>
        <taxon>Myxococcia</taxon>
        <taxon>Myxococcales</taxon>
        <taxon>Cystobacterineae</taxon>
        <taxon>Anaeromyxobacteraceae</taxon>
        <taxon>Anaeromyxobacter</taxon>
    </lineage>
</organism>
<reference evidence="2" key="1">
    <citation type="submission" date="2009-01" db="EMBL/GenBank/DDBJ databases">
        <title>Complete sequence of Anaeromyxobacter dehalogenans 2CP-1.</title>
        <authorList>
            <consortium name="US DOE Joint Genome Institute"/>
            <person name="Lucas S."/>
            <person name="Copeland A."/>
            <person name="Lapidus A."/>
            <person name="Glavina del Rio T."/>
            <person name="Dalin E."/>
            <person name="Tice H."/>
            <person name="Bruce D."/>
            <person name="Goodwin L."/>
            <person name="Pitluck S."/>
            <person name="Saunders E."/>
            <person name="Brettin T."/>
            <person name="Detter J.C."/>
            <person name="Han C."/>
            <person name="Larimer F."/>
            <person name="Land M."/>
            <person name="Hauser L."/>
            <person name="Kyrpides N."/>
            <person name="Ovchinnikova G."/>
            <person name="Beliaev A.S."/>
            <person name="Richardson P."/>
        </authorList>
    </citation>
    <scope>NUCLEOTIDE SEQUENCE</scope>
    <source>
        <strain evidence="2">2CP-1</strain>
    </source>
</reference>
<dbReference type="KEGG" id="acp:A2cp1_3432"/>